<feature type="signal peptide" evidence="1">
    <location>
        <begin position="1"/>
        <end position="25"/>
    </location>
</feature>
<dbReference type="SMART" id="SM00646">
    <property type="entry name" value="Ami_3"/>
    <property type="match status" value="1"/>
</dbReference>
<dbReference type="PANTHER" id="PTHR30404:SF8">
    <property type="entry name" value="AUTOLYSIN PH-RELATED"/>
    <property type="match status" value="1"/>
</dbReference>
<proteinExistence type="predicted"/>
<dbReference type="PANTHER" id="PTHR30404">
    <property type="entry name" value="N-ACETYLMURAMOYL-L-ALANINE AMIDASE"/>
    <property type="match status" value="1"/>
</dbReference>
<comment type="caution">
    <text evidence="3">The sequence shown here is derived from an EMBL/GenBank/DDBJ whole genome shotgun (WGS) entry which is preliminary data.</text>
</comment>
<dbReference type="Gene3D" id="3.40.630.40">
    <property type="entry name" value="Zn-dependent exopeptidases"/>
    <property type="match status" value="1"/>
</dbReference>
<dbReference type="Pfam" id="PF01520">
    <property type="entry name" value="Amidase_3"/>
    <property type="match status" value="1"/>
</dbReference>
<protein>
    <submittedName>
        <fullName evidence="3">N-acetylmuramoyl-L-alanine amidase</fullName>
    </submittedName>
</protein>
<feature type="domain" description="MurNAc-LAA" evidence="2">
    <location>
        <begin position="87"/>
        <end position="192"/>
    </location>
</feature>
<evidence type="ECO:0000313" key="3">
    <source>
        <dbReference type="EMBL" id="MDT1975151.1"/>
    </source>
</evidence>
<evidence type="ECO:0000313" key="4">
    <source>
        <dbReference type="Proteomes" id="UP001249945"/>
    </source>
</evidence>
<evidence type="ECO:0000259" key="2">
    <source>
        <dbReference type="SMART" id="SM00646"/>
    </source>
</evidence>
<feature type="chain" id="PRO_5043656352" evidence="1">
    <location>
        <begin position="26"/>
        <end position="387"/>
    </location>
</feature>
<name>A0AAW8RHM0_CARDV</name>
<accession>A0AAW8RHM0</accession>
<dbReference type="RefSeq" id="WP_311780893.1">
    <property type="nucleotide sequence ID" value="NZ_JALRMR010000017.1"/>
</dbReference>
<dbReference type="GO" id="GO:0008745">
    <property type="term" value="F:N-acetylmuramoyl-L-alanine amidase activity"/>
    <property type="evidence" value="ECO:0007669"/>
    <property type="project" value="InterPro"/>
</dbReference>
<keyword evidence="1" id="KW-0732">Signal</keyword>
<dbReference type="GO" id="GO:0030288">
    <property type="term" value="C:outer membrane-bounded periplasmic space"/>
    <property type="evidence" value="ECO:0007669"/>
    <property type="project" value="TreeGrafter"/>
</dbReference>
<dbReference type="InterPro" id="IPR050695">
    <property type="entry name" value="N-acetylmuramoyl_amidase_3"/>
</dbReference>
<dbReference type="CDD" id="cd02696">
    <property type="entry name" value="MurNAc-LAA"/>
    <property type="match status" value="1"/>
</dbReference>
<dbReference type="GO" id="GO:0009253">
    <property type="term" value="P:peptidoglycan catabolic process"/>
    <property type="evidence" value="ECO:0007669"/>
    <property type="project" value="InterPro"/>
</dbReference>
<dbReference type="AlphaFoldDB" id="A0AAW8RHM0"/>
<dbReference type="EMBL" id="JALRMR010000017">
    <property type="protein sequence ID" value="MDT1975151.1"/>
    <property type="molecule type" value="Genomic_DNA"/>
</dbReference>
<dbReference type="SUPFAM" id="SSF53187">
    <property type="entry name" value="Zn-dependent exopeptidases"/>
    <property type="match status" value="1"/>
</dbReference>
<organism evidence="3 4">
    <name type="scientific">Carnobacterium divergens</name>
    <name type="common">Lactobacillus divergens</name>
    <dbReference type="NCBI Taxonomy" id="2748"/>
    <lineage>
        <taxon>Bacteria</taxon>
        <taxon>Bacillati</taxon>
        <taxon>Bacillota</taxon>
        <taxon>Bacilli</taxon>
        <taxon>Lactobacillales</taxon>
        <taxon>Carnobacteriaceae</taxon>
        <taxon>Carnobacterium</taxon>
    </lineage>
</organism>
<gene>
    <name evidence="3" type="ORF">MX635_12155</name>
</gene>
<sequence>MKKLNKALLMLVVLMTVSTSTVATAAITTSHAGHGGVDPGAVSGQYREADIARMINNKIIAKTGTFDATDNSAVSVNDNLSKIVRNVKLRSSNGSDWNISNHLNSASPQATGVEVFYYGGDLVAKAKAEQISAAISRTLGIPNRGAKDGSGLYVIRNTPGHSLLIEWSFISNPNDMIKLLGNMDQAVNEVIKLFGYGVTEPTVPTAPTKVNMQRATIKNLSPHSASVLKTRFIQEFGPQGKNIVSEEDITINYRDGGSSAIVMVNNVSEGVANWLRSIWTIQYVNGEKLIDDSSVYVEPTIDPVYDVEFKGLNLNDARNIRNELRRDFGSAGVRYMQNHEFIVDGSGQVVIKNISYPNARELVRQFQDDYAINRKLLPVDNIQGVKH</sequence>
<dbReference type="Proteomes" id="UP001249945">
    <property type="component" value="Unassembled WGS sequence"/>
</dbReference>
<dbReference type="InterPro" id="IPR002508">
    <property type="entry name" value="MurNAc-LAA_cat"/>
</dbReference>
<evidence type="ECO:0000256" key="1">
    <source>
        <dbReference type="SAM" id="SignalP"/>
    </source>
</evidence>
<reference evidence="3" key="1">
    <citation type="submission" date="2022-04" db="EMBL/GenBank/DDBJ databases">
        <title>Draft genome sequences of lactic acid bacteria (LAB) strains involved in meat spoilage.</title>
        <authorList>
            <person name="Palevich N."/>
        </authorList>
    </citation>
    <scope>NUCLEOTIDE SEQUENCE</scope>
    <source>
        <strain evidence="3">9-14</strain>
    </source>
</reference>